<gene>
    <name evidence="2" type="ORF">EVAR_96599_1</name>
</gene>
<organism evidence="2 3">
    <name type="scientific">Eumeta variegata</name>
    <name type="common">Bagworm moth</name>
    <name type="synonym">Eumeta japonica</name>
    <dbReference type="NCBI Taxonomy" id="151549"/>
    <lineage>
        <taxon>Eukaryota</taxon>
        <taxon>Metazoa</taxon>
        <taxon>Ecdysozoa</taxon>
        <taxon>Arthropoda</taxon>
        <taxon>Hexapoda</taxon>
        <taxon>Insecta</taxon>
        <taxon>Pterygota</taxon>
        <taxon>Neoptera</taxon>
        <taxon>Endopterygota</taxon>
        <taxon>Lepidoptera</taxon>
        <taxon>Glossata</taxon>
        <taxon>Ditrysia</taxon>
        <taxon>Tineoidea</taxon>
        <taxon>Psychidae</taxon>
        <taxon>Oiketicinae</taxon>
        <taxon>Eumeta</taxon>
    </lineage>
</organism>
<evidence type="ECO:0000313" key="3">
    <source>
        <dbReference type="Proteomes" id="UP000299102"/>
    </source>
</evidence>
<proteinExistence type="predicted"/>
<sequence length="91" mass="10353">MPKHRARDDVRVISCQCEDVGRSLTRLARPEPVLTRPRPPPGTNVNSSSVPQWMVNDDPSGRGWRFKHAGHVGRDQRSGSYFHTCCDSYYL</sequence>
<comment type="caution">
    <text evidence="2">The sequence shown here is derived from an EMBL/GenBank/DDBJ whole genome shotgun (WGS) entry which is preliminary data.</text>
</comment>
<feature type="region of interest" description="Disordered" evidence="1">
    <location>
        <begin position="32"/>
        <end position="52"/>
    </location>
</feature>
<name>A0A4C1WRN9_EUMVA</name>
<evidence type="ECO:0000313" key="2">
    <source>
        <dbReference type="EMBL" id="GBP53921.1"/>
    </source>
</evidence>
<dbReference type="EMBL" id="BGZK01000636">
    <property type="protein sequence ID" value="GBP53921.1"/>
    <property type="molecule type" value="Genomic_DNA"/>
</dbReference>
<accession>A0A4C1WRN9</accession>
<dbReference type="Proteomes" id="UP000299102">
    <property type="component" value="Unassembled WGS sequence"/>
</dbReference>
<evidence type="ECO:0000256" key="1">
    <source>
        <dbReference type="SAM" id="MobiDB-lite"/>
    </source>
</evidence>
<reference evidence="2 3" key="1">
    <citation type="journal article" date="2019" name="Commun. Biol.">
        <title>The bagworm genome reveals a unique fibroin gene that provides high tensile strength.</title>
        <authorList>
            <person name="Kono N."/>
            <person name="Nakamura H."/>
            <person name="Ohtoshi R."/>
            <person name="Tomita M."/>
            <person name="Numata K."/>
            <person name="Arakawa K."/>
        </authorList>
    </citation>
    <scope>NUCLEOTIDE SEQUENCE [LARGE SCALE GENOMIC DNA]</scope>
</reference>
<dbReference type="AlphaFoldDB" id="A0A4C1WRN9"/>
<protein>
    <recommendedName>
        <fullName evidence="4">CRIB domain-containing protein</fullName>
    </recommendedName>
</protein>
<keyword evidence="3" id="KW-1185">Reference proteome</keyword>
<evidence type="ECO:0008006" key="4">
    <source>
        <dbReference type="Google" id="ProtNLM"/>
    </source>
</evidence>